<evidence type="ECO:0000256" key="1">
    <source>
        <dbReference type="ARBA" id="ARBA00008023"/>
    </source>
</evidence>
<dbReference type="Gene3D" id="3.90.950.10">
    <property type="match status" value="1"/>
</dbReference>
<comment type="catalytic activity">
    <reaction evidence="10">
        <text>ITP + H2O = IMP + diphosphate + H(+)</text>
        <dbReference type="Rhea" id="RHEA:29399"/>
        <dbReference type="ChEBI" id="CHEBI:15377"/>
        <dbReference type="ChEBI" id="CHEBI:15378"/>
        <dbReference type="ChEBI" id="CHEBI:33019"/>
        <dbReference type="ChEBI" id="CHEBI:58053"/>
        <dbReference type="ChEBI" id="CHEBI:61402"/>
        <dbReference type="EC" id="3.6.1.66"/>
    </reaction>
</comment>
<comment type="subunit">
    <text evidence="2 10">Homodimer.</text>
</comment>
<dbReference type="GO" id="GO:0009146">
    <property type="term" value="P:purine nucleoside triphosphate catabolic process"/>
    <property type="evidence" value="ECO:0007669"/>
    <property type="project" value="UniProtKB-UniRule"/>
</dbReference>
<dbReference type="PANTHER" id="PTHR11067">
    <property type="entry name" value="INOSINE TRIPHOSPHATE PYROPHOSPHATASE/HAM1 PROTEIN"/>
    <property type="match status" value="1"/>
</dbReference>
<keyword evidence="7 10" id="KW-0546">Nucleotide metabolism</keyword>
<keyword evidence="3 10" id="KW-0479">Metal-binding</keyword>
<dbReference type="InterPro" id="IPR002637">
    <property type="entry name" value="RdgB/HAM1"/>
</dbReference>
<comment type="caution">
    <text evidence="10">Lacks conserved residue(s) required for the propagation of feature annotation.</text>
</comment>
<comment type="caution">
    <text evidence="11">The sequence shown here is derived from an EMBL/GenBank/DDBJ whole genome shotgun (WGS) entry which is preliminary data.</text>
</comment>
<feature type="binding site" evidence="10">
    <location>
        <begin position="137"/>
        <end position="140"/>
    </location>
    <ligand>
        <name>substrate</name>
    </ligand>
</feature>
<evidence type="ECO:0000313" key="11">
    <source>
        <dbReference type="EMBL" id="GHC55213.1"/>
    </source>
</evidence>
<keyword evidence="12" id="KW-1185">Reference proteome</keyword>
<protein>
    <recommendedName>
        <fullName evidence="10">dITP/XTP pyrophosphatase</fullName>
        <ecNumber evidence="10">3.6.1.66</ecNumber>
    </recommendedName>
    <alternativeName>
        <fullName evidence="10">Non-canonical purine NTP pyrophosphatase</fullName>
    </alternativeName>
    <alternativeName>
        <fullName evidence="10">Non-standard purine NTP pyrophosphatase</fullName>
    </alternativeName>
    <alternativeName>
        <fullName evidence="10">Nucleoside-triphosphate diphosphatase</fullName>
    </alternativeName>
    <alternativeName>
        <fullName evidence="10">Nucleoside-triphosphate pyrophosphatase</fullName>
        <shortName evidence="10">NTPase</shortName>
    </alternativeName>
</protein>
<dbReference type="Proteomes" id="UP000644507">
    <property type="component" value="Unassembled WGS sequence"/>
</dbReference>
<evidence type="ECO:0000256" key="7">
    <source>
        <dbReference type="ARBA" id="ARBA00023080"/>
    </source>
</evidence>
<dbReference type="SUPFAM" id="SSF52972">
    <property type="entry name" value="ITPase-like"/>
    <property type="match status" value="1"/>
</dbReference>
<reference evidence="11" key="2">
    <citation type="submission" date="2020-09" db="EMBL/GenBank/DDBJ databases">
        <authorList>
            <person name="Sun Q."/>
            <person name="Kim S."/>
        </authorList>
    </citation>
    <scope>NUCLEOTIDE SEQUENCE</scope>
    <source>
        <strain evidence="11">KCTC 12988</strain>
    </source>
</reference>
<accession>A0A918WKA0</accession>
<dbReference type="InterPro" id="IPR020922">
    <property type="entry name" value="dITP/XTP_pyrophosphatase"/>
</dbReference>
<dbReference type="GO" id="GO:0036220">
    <property type="term" value="F:ITP diphosphatase activity"/>
    <property type="evidence" value="ECO:0007669"/>
    <property type="project" value="UniProtKB-UniRule"/>
</dbReference>
<evidence type="ECO:0000256" key="6">
    <source>
        <dbReference type="ARBA" id="ARBA00022842"/>
    </source>
</evidence>
<feature type="binding site" evidence="10">
    <location>
        <position position="54"/>
    </location>
    <ligand>
        <name>Mg(2+)</name>
        <dbReference type="ChEBI" id="CHEBI:18420"/>
    </ligand>
</feature>
<dbReference type="GO" id="GO:0017111">
    <property type="term" value="F:ribonucleoside triphosphate phosphatase activity"/>
    <property type="evidence" value="ECO:0007669"/>
    <property type="project" value="InterPro"/>
</dbReference>
<dbReference type="InterPro" id="IPR029001">
    <property type="entry name" value="ITPase-like_fam"/>
</dbReference>
<dbReference type="FunFam" id="3.90.950.10:FF:000001">
    <property type="entry name" value="dITP/XTP pyrophosphatase"/>
    <property type="match status" value="1"/>
</dbReference>
<dbReference type="HAMAP" id="MF_01405">
    <property type="entry name" value="Non_canon_purine_NTPase"/>
    <property type="match status" value="1"/>
</dbReference>
<evidence type="ECO:0000256" key="3">
    <source>
        <dbReference type="ARBA" id="ARBA00022723"/>
    </source>
</evidence>
<dbReference type="EMBL" id="BMXI01000009">
    <property type="protein sequence ID" value="GHC55213.1"/>
    <property type="molecule type" value="Genomic_DNA"/>
</dbReference>
<dbReference type="GO" id="GO:0005829">
    <property type="term" value="C:cytosol"/>
    <property type="evidence" value="ECO:0007669"/>
    <property type="project" value="TreeGrafter"/>
</dbReference>
<evidence type="ECO:0000313" key="12">
    <source>
        <dbReference type="Proteomes" id="UP000644507"/>
    </source>
</evidence>
<evidence type="ECO:0000256" key="10">
    <source>
        <dbReference type="HAMAP-Rule" id="MF_01405"/>
    </source>
</evidence>
<keyword evidence="5 10" id="KW-0378">Hydrolase</keyword>
<comment type="catalytic activity">
    <reaction evidence="8 10">
        <text>dITP + H2O = dIMP + diphosphate + H(+)</text>
        <dbReference type="Rhea" id="RHEA:28342"/>
        <dbReference type="ChEBI" id="CHEBI:15377"/>
        <dbReference type="ChEBI" id="CHEBI:15378"/>
        <dbReference type="ChEBI" id="CHEBI:33019"/>
        <dbReference type="ChEBI" id="CHEBI:61194"/>
        <dbReference type="ChEBI" id="CHEBI:61382"/>
        <dbReference type="EC" id="3.6.1.66"/>
    </reaction>
</comment>
<name>A0A918WKA0_9BACT</name>
<feature type="binding site" evidence="10">
    <location>
        <begin position="165"/>
        <end position="166"/>
    </location>
    <ligand>
        <name>substrate</name>
    </ligand>
</feature>
<gene>
    <name evidence="11" type="ORF">GCM10007100_22180</name>
</gene>
<dbReference type="GO" id="GO:0046872">
    <property type="term" value="F:metal ion binding"/>
    <property type="evidence" value="ECO:0007669"/>
    <property type="project" value="UniProtKB-KW"/>
</dbReference>
<dbReference type="GO" id="GO:0000166">
    <property type="term" value="F:nucleotide binding"/>
    <property type="evidence" value="ECO:0007669"/>
    <property type="project" value="UniProtKB-KW"/>
</dbReference>
<evidence type="ECO:0000256" key="2">
    <source>
        <dbReference type="ARBA" id="ARBA00011738"/>
    </source>
</evidence>
<dbReference type="Pfam" id="PF01725">
    <property type="entry name" value="Ham1p_like"/>
    <property type="match status" value="1"/>
</dbReference>
<dbReference type="PANTHER" id="PTHR11067:SF9">
    <property type="entry name" value="INOSINE TRIPHOSPHATE PYROPHOSPHATASE"/>
    <property type="match status" value="1"/>
</dbReference>
<comment type="cofactor">
    <cofactor evidence="10">
        <name>Mg(2+)</name>
        <dbReference type="ChEBI" id="CHEBI:18420"/>
    </cofactor>
    <text evidence="10">Binds 1 Mg(2+) ion per subunit.</text>
</comment>
<keyword evidence="6 10" id="KW-0460">Magnesium</keyword>
<evidence type="ECO:0000256" key="9">
    <source>
        <dbReference type="ARBA" id="ARBA00052017"/>
    </source>
</evidence>
<feature type="binding site" evidence="10">
    <location>
        <position position="160"/>
    </location>
    <ligand>
        <name>substrate</name>
    </ligand>
</feature>
<comment type="similarity">
    <text evidence="1 10">Belongs to the HAM1 NTPase family.</text>
</comment>
<dbReference type="AlphaFoldDB" id="A0A918WKA0"/>
<dbReference type="EC" id="3.6.1.66" evidence="10"/>
<evidence type="ECO:0000256" key="4">
    <source>
        <dbReference type="ARBA" id="ARBA00022741"/>
    </source>
</evidence>
<keyword evidence="4 10" id="KW-0547">Nucleotide-binding</keyword>
<evidence type="ECO:0000256" key="5">
    <source>
        <dbReference type="ARBA" id="ARBA00022801"/>
    </source>
</evidence>
<dbReference type="GO" id="GO:0009117">
    <property type="term" value="P:nucleotide metabolic process"/>
    <property type="evidence" value="ECO:0007669"/>
    <property type="project" value="UniProtKB-KW"/>
</dbReference>
<dbReference type="GO" id="GO:0035870">
    <property type="term" value="F:dITP diphosphatase activity"/>
    <property type="evidence" value="ECO:0007669"/>
    <property type="project" value="UniProtKB-UniRule"/>
</dbReference>
<sequence length="185" mass="19845">MLEGICEVVDVNELEEEGTILPEIEETGTTFSENATLKATGISKVVAGLVLADDSGLEVDGLGGEPGVWSSSYGGEEGNHVKNNARLERELPAVPEEKRTGRFRCVMVLARDGKALAEFAGAVEGRLIDKPAGEEGFGYDPYFIPEGYEKTFAELGAEVKNGMSHRGRALAQVVSWLAEKDLEKG</sequence>
<dbReference type="GO" id="GO:0036222">
    <property type="term" value="F:XTP diphosphatase activity"/>
    <property type="evidence" value="ECO:0007669"/>
    <property type="project" value="UniProtKB-UniRule"/>
</dbReference>
<reference evidence="11" key="1">
    <citation type="journal article" date="2014" name="Int. J. Syst. Evol. Microbiol.">
        <title>Complete genome sequence of Corynebacterium casei LMG S-19264T (=DSM 44701T), isolated from a smear-ripened cheese.</title>
        <authorList>
            <consortium name="US DOE Joint Genome Institute (JGI-PGF)"/>
            <person name="Walter F."/>
            <person name="Albersmeier A."/>
            <person name="Kalinowski J."/>
            <person name="Ruckert C."/>
        </authorList>
    </citation>
    <scope>NUCLEOTIDE SEQUENCE</scope>
    <source>
        <strain evidence="11">KCTC 12988</strain>
    </source>
</reference>
<comment type="catalytic activity">
    <reaction evidence="9 10">
        <text>XTP + H2O = XMP + diphosphate + H(+)</text>
        <dbReference type="Rhea" id="RHEA:28610"/>
        <dbReference type="ChEBI" id="CHEBI:15377"/>
        <dbReference type="ChEBI" id="CHEBI:15378"/>
        <dbReference type="ChEBI" id="CHEBI:33019"/>
        <dbReference type="ChEBI" id="CHEBI:57464"/>
        <dbReference type="ChEBI" id="CHEBI:61314"/>
        <dbReference type="EC" id="3.6.1.66"/>
    </reaction>
</comment>
<comment type="function">
    <text evidence="10">Pyrophosphatase that catalyzes the hydrolysis of nucleoside triphosphates to their monophosphate derivatives, with a high preference for the non-canonical purine nucleotides XTP (xanthosine triphosphate), dITP (deoxyinosine triphosphate) and ITP. Seems to function as a house-cleaning enzyme that removes non-canonical purine nucleotides from the nucleotide pool, thus preventing their incorporation into DNA/RNA and avoiding chromosomal lesions.</text>
</comment>
<proteinExistence type="inferred from homology"/>
<feature type="active site" description="Proton acceptor" evidence="10">
    <location>
        <position position="54"/>
    </location>
</feature>
<dbReference type="CDD" id="cd00515">
    <property type="entry name" value="HAM1"/>
    <property type="match status" value="1"/>
</dbReference>
<evidence type="ECO:0000256" key="8">
    <source>
        <dbReference type="ARBA" id="ARBA00051875"/>
    </source>
</evidence>
<feature type="binding site" evidence="10">
    <location>
        <position position="55"/>
    </location>
    <ligand>
        <name>substrate</name>
    </ligand>
</feature>
<feature type="binding site" evidence="10">
    <location>
        <position position="25"/>
    </location>
    <ligand>
        <name>Mg(2+)</name>
        <dbReference type="ChEBI" id="CHEBI:18420"/>
    </ligand>
</feature>
<organism evidence="11 12">
    <name type="scientific">Roseibacillus persicicus</name>
    <dbReference type="NCBI Taxonomy" id="454148"/>
    <lineage>
        <taxon>Bacteria</taxon>
        <taxon>Pseudomonadati</taxon>
        <taxon>Verrucomicrobiota</taxon>
        <taxon>Verrucomicrobiia</taxon>
        <taxon>Verrucomicrobiales</taxon>
        <taxon>Verrucomicrobiaceae</taxon>
        <taxon>Roseibacillus</taxon>
    </lineage>
</organism>